<dbReference type="EMBL" id="JAPFFF010000002">
    <property type="protein sequence ID" value="KAK8896814.1"/>
    <property type="molecule type" value="Genomic_DNA"/>
</dbReference>
<dbReference type="PROSITE" id="PS51420">
    <property type="entry name" value="RHO"/>
    <property type="match status" value="1"/>
</dbReference>
<dbReference type="PROSITE" id="PS51419">
    <property type="entry name" value="RAB"/>
    <property type="match status" value="1"/>
</dbReference>
<proteinExistence type="predicted"/>
<dbReference type="SMART" id="SM00174">
    <property type="entry name" value="RHO"/>
    <property type="match status" value="1"/>
</dbReference>
<dbReference type="NCBIfam" id="TIGR00231">
    <property type="entry name" value="small_GTP"/>
    <property type="match status" value="1"/>
</dbReference>
<evidence type="ECO:0000313" key="3">
    <source>
        <dbReference type="EMBL" id="KAK8896814.1"/>
    </source>
</evidence>
<keyword evidence="2" id="KW-0342">GTP-binding</keyword>
<dbReference type="Pfam" id="PF00071">
    <property type="entry name" value="Ras"/>
    <property type="match status" value="1"/>
</dbReference>
<dbReference type="InterPro" id="IPR027417">
    <property type="entry name" value="P-loop_NTPase"/>
</dbReference>
<evidence type="ECO:0000256" key="2">
    <source>
        <dbReference type="ARBA" id="ARBA00023134"/>
    </source>
</evidence>
<protein>
    <submittedName>
        <fullName evidence="3">Uncharacterized protein</fullName>
    </submittedName>
</protein>
<keyword evidence="1" id="KW-0547">Nucleotide-binding</keyword>
<dbReference type="InterPro" id="IPR001806">
    <property type="entry name" value="Small_GTPase"/>
</dbReference>
<reference evidence="3 4" key="1">
    <citation type="submission" date="2024-04" db="EMBL/GenBank/DDBJ databases">
        <title>Tritrichomonas musculus Genome.</title>
        <authorList>
            <person name="Alves-Ferreira E."/>
            <person name="Grigg M."/>
            <person name="Lorenzi H."/>
            <person name="Galac M."/>
        </authorList>
    </citation>
    <scope>NUCLEOTIDE SEQUENCE [LARGE SCALE GENOMIC DNA]</scope>
    <source>
        <strain evidence="3 4">EAF2021</strain>
    </source>
</reference>
<comment type="caution">
    <text evidence="3">The sequence shown here is derived from an EMBL/GenBank/DDBJ whole genome shotgun (WGS) entry which is preliminary data.</text>
</comment>
<dbReference type="Gene3D" id="3.40.50.300">
    <property type="entry name" value="P-loop containing nucleotide triphosphate hydrolases"/>
    <property type="match status" value="1"/>
</dbReference>
<organism evidence="3 4">
    <name type="scientific">Tritrichomonas musculus</name>
    <dbReference type="NCBI Taxonomy" id="1915356"/>
    <lineage>
        <taxon>Eukaryota</taxon>
        <taxon>Metamonada</taxon>
        <taxon>Parabasalia</taxon>
        <taxon>Tritrichomonadida</taxon>
        <taxon>Tritrichomonadidae</taxon>
        <taxon>Tritrichomonas</taxon>
    </lineage>
</organism>
<evidence type="ECO:0000256" key="1">
    <source>
        <dbReference type="ARBA" id="ARBA00022741"/>
    </source>
</evidence>
<dbReference type="InterPro" id="IPR003578">
    <property type="entry name" value="Small_GTPase_Rho"/>
</dbReference>
<dbReference type="PRINTS" id="PR00449">
    <property type="entry name" value="RASTRNSFRMNG"/>
</dbReference>
<dbReference type="SUPFAM" id="SSF52540">
    <property type="entry name" value="P-loop containing nucleoside triphosphate hydrolases"/>
    <property type="match status" value="1"/>
</dbReference>
<name>A0ABR2L0B5_9EUKA</name>
<dbReference type="SMART" id="SM00173">
    <property type="entry name" value="RAS"/>
    <property type="match status" value="1"/>
</dbReference>
<dbReference type="Proteomes" id="UP001470230">
    <property type="component" value="Unassembled WGS sequence"/>
</dbReference>
<keyword evidence="4" id="KW-1185">Reference proteome</keyword>
<dbReference type="CDD" id="cd00157">
    <property type="entry name" value="Rho"/>
    <property type="match status" value="1"/>
</dbReference>
<dbReference type="PROSITE" id="PS51421">
    <property type="entry name" value="RAS"/>
    <property type="match status" value="1"/>
</dbReference>
<accession>A0ABR2L0B5</accession>
<gene>
    <name evidence="3" type="ORF">M9Y10_014735</name>
</gene>
<dbReference type="PANTHER" id="PTHR24072">
    <property type="entry name" value="RHO FAMILY GTPASE"/>
    <property type="match status" value="1"/>
</dbReference>
<sequence>MNINCILLGDYKVGKTCLLCSFIDNYFPNPNFLTYDDYHEMVIENETVNLKIFDHPSSEDIDRFRSNDYPQADIFVICFSLVDPRSFEIVEKIWIPEKNQYGPNKPFILVGTKSDLRQRFKIHSEIEQISKLQGNLLKEKIGAFSYIECSALKRTNLKKVFECTALSVIHQNESKKHLCFIE</sequence>
<evidence type="ECO:0000313" key="4">
    <source>
        <dbReference type="Proteomes" id="UP001470230"/>
    </source>
</evidence>
<dbReference type="SMART" id="SM00175">
    <property type="entry name" value="RAB"/>
    <property type="match status" value="1"/>
</dbReference>
<dbReference type="InterPro" id="IPR005225">
    <property type="entry name" value="Small_GTP-bd"/>
</dbReference>